<dbReference type="Proteomes" id="UP000828048">
    <property type="component" value="Chromosome 5"/>
</dbReference>
<protein>
    <submittedName>
        <fullName evidence="1">Uncharacterized protein</fullName>
    </submittedName>
</protein>
<reference evidence="1 2" key="1">
    <citation type="journal article" date="2021" name="Hortic Res">
        <title>High-quality reference genome and annotation aids understanding of berry development for evergreen blueberry (Vaccinium darrowii).</title>
        <authorList>
            <person name="Yu J."/>
            <person name="Hulse-Kemp A.M."/>
            <person name="Babiker E."/>
            <person name="Staton M."/>
        </authorList>
    </citation>
    <scope>NUCLEOTIDE SEQUENCE [LARGE SCALE GENOMIC DNA]</scope>
    <source>
        <strain evidence="2">cv. NJ 8807/NJ 8810</strain>
        <tissue evidence="1">Young leaf</tissue>
    </source>
</reference>
<comment type="caution">
    <text evidence="1">The sequence shown here is derived from an EMBL/GenBank/DDBJ whole genome shotgun (WGS) entry which is preliminary data.</text>
</comment>
<sequence>MAEYIPLKTTTTDHDSTTKDPVNINKSTTIDEPTTITIDAENPKPIDSNGGQRPLSPSPSPPPRPRLSEEEEGILGCVIVMAMLVVCFVKIHIDNKEVSEYVPTVNPIIQLQAATFSIHNLSSSTITAKGEVSFIVTKPSDCTVAFYDTMVVSLFHMEKPLSIANMESFFQNESNHTMVKAIFPPTTAPLEKSESERMARAFNSSLSFEFSFDVNAKGRVWQNNWKTEDDMAEDHQMNIWCRDVKVKIMAKTRLGMMAGEPAKCKMQTFYE</sequence>
<evidence type="ECO:0000313" key="1">
    <source>
        <dbReference type="EMBL" id="KAH7846535.1"/>
    </source>
</evidence>
<dbReference type="EMBL" id="CM037155">
    <property type="protein sequence ID" value="KAH7846535.1"/>
    <property type="molecule type" value="Genomic_DNA"/>
</dbReference>
<name>A0ACB7Y0S0_9ERIC</name>
<keyword evidence="2" id="KW-1185">Reference proteome</keyword>
<accession>A0ACB7Y0S0</accession>
<gene>
    <name evidence="1" type="ORF">Vadar_015097</name>
</gene>
<proteinExistence type="predicted"/>
<organism evidence="1 2">
    <name type="scientific">Vaccinium darrowii</name>
    <dbReference type="NCBI Taxonomy" id="229202"/>
    <lineage>
        <taxon>Eukaryota</taxon>
        <taxon>Viridiplantae</taxon>
        <taxon>Streptophyta</taxon>
        <taxon>Embryophyta</taxon>
        <taxon>Tracheophyta</taxon>
        <taxon>Spermatophyta</taxon>
        <taxon>Magnoliopsida</taxon>
        <taxon>eudicotyledons</taxon>
        <taxon>Gunneridae</taxon>
        <taxon>Pentapetalae</taxon>
        <taxon>asterids</taxon>
        <taxon>Ericales</taxon>
        <taxon>Ericaceae</taxon>
        <taxon>Vaccinioideae</taxon>
        <taxon>Vaccinieae</taxon>
        <taxon>Vaccinium</taxon>
    </lineage>
</organism>
<evidence type="ECO:0000313" key="2">
    <source>
        <dbReference type="Proteomes" id="UP000828048"/>
    </source>
</evidence>